<dbReference type="InterPro" id="IPR051207">
    <property type="entry name" value="ComplexI_NDUFA9_subunit"/>
</dbReference>
<feature type="domain" description="NAD-dependent epimerase/dehydratase" evidence="1">
    <location>
        <begin position="12"/>
        <end position="200"/>
    </location>
</feature>
<dbReference type="RefSeq" id="WP_377552388.1">
    <property type="nucleotide sequence ID" value="NZ_JBHSBN010000035.1"/>
</dbReference>
<dbReference type="InterPro" id="IPR001509">
    <property type="entry name" value="Epimerase_deHydtase"/>
</dbReference>
<dbReference type="Proteomes" id="UP001595868">
    <property type="component" value="Unassembled WGS sequence"/>
</dbReference>
<dbReference type="InterPro" id="IPR036291">
    <property type="entry name" value="NAD(P)-bd_dom_sf"/>
</dbReference>
<dbReference type="Gene3D" id="3.40.50.720">
    <property type="entry name" value="NAD(P)-binding Rossmann-like Domain"/>
    <property type="match status" value="1"/>
</dbReference>
<accession>A0ABV8KW30</accession>
<protein>
    <submittedName>
        <fullName evidence="2">NAD-dependent epimerase/dehydratase family protein</fullName>
    </submittedName>
</protein>
<gene>
    <name evidence="2" type="ORF">ACFOX0_30235</name>
</gene>
<dbReference type="SUPFAM" id="SSF51735">
    <property type="entry name" value="NAD(P)-binding Rossmann-fold domains"/>
    <property type="match status" value="1"/>
</dbReference>
<dbReference type="PANTHER" id="PTHR12126">
    <property type="entry name" value="NADH-UBIQUINONE OXIDOREDUCTASE 39 KDA SUBUNIT-RELATED"/>
    <property type="match status" value="1"/>
</dbReference>
<proteinExistence type="predicted"/>
<evidence type="ECO:0000313" key="3">
    <source>
        <dbReference type="Proteomes" id="UP001595868"/>
    </source>
</evidence>
<organism evidence="2 3">
    <name type="scientific">Micromonospora zhanjiangensis</name>
    <dbReference type="NCBI Taxonomy" id="1522057"/>
    <lineage>
        <taxon>Bacteria</taxon>
        <taxon>Bacillati</taxon>
        <taxon>Actinomycetota</taxon>
        <taxon>Actinomycetes</taxon>
        <taxon>Micromonosporales</taxon>
        <taxon>Micromonosporaceae</taxon>
        <taxon>Micromonospora</taxon>
    </lineage>
</organism>
<comment type="caution">
    <text evidence="2">The sequence shown here is derived from an EMBL/GenBank/DDBJ whole genome shotgun (WGS) entry which is preliminary data.</text>
</comment>
<sequence length="286" mass="29887">MSRSVPELSGNVVITGANSVTGRELLRRLQGGPARTTALVRTPTELPAHRVIPNWTEEPAALDAIAGADAVIHLSGVFAAPDWKAYEEGTVTTTRRVVQALAGRDTRLVYFSYVDAAPDADNWYVRAKGLAEQELRAATNAVVFRIHPIVRGGASPAPFELMLRQRGPGVPVRVYGDGTQRSRPVALADVVTAAVAAAAGAGRPGTFDLGSPDELSVLEMVQLVNGAAVPVEKVSPEAAAAVPGPPPTVVDLLANLTPARDVQGTADAFGFDLTPVSTIWPLSAGH</sequence>
<evidence type="ECO:0000313" key="2">
    <source>
        <dbReference type="EMBL" id="MFC4110188.1"/>
    </source>
</evidence>
<dbReference type="Pfam" id="PF01370">
    <property type="entry name" value="Epimerase"/>
    <property type="match status" value="1"/>
</dbReference>
<keyword evidence="3" id="KW-1185">Reference proteome</keyword>
<reference evidence="3" key="1">
    <citation type="journal article" date="2019" name="Int. J. Syst. Evol. Microbiol.">
        <title>The Global Catalogue of Microorganisms (GCM) 10K type strain sequencing project: providing services to taxonomists for standard genome sequencing and annotation.</title>
        <authorList>
            <consortium name="The Broad Institute Genomics Platform"/>
            <consortium name="The Broad Institute Genome Sequencing Center for Infectious Disease"/>
            <person name="Wu L."/>
            <person name="Ma J."/>
        </authorList>
    </citation>
    <scope>NUCLEOTIDE SEQUENCE [LARGE SCALE GENOMIC DNA]</scope>
    <source>
        <strain evidence="3">2902at01</strain>
    </source>
</reference>
<name>A0ABV8KW30_9ACTN</name>
<dbReference type="EMBL" id="JBHSBN010000035">
    <property type="protein sequence ID" value="MFC4110188.1"/>
    <property type="molecule type" value="Genomic_DNA"/>
</dbReference>
<dbReference type="PANTHER" id="PTHR12126:SF11">
    <property type="entry name" value="NADH DEHYDROGENASE [UBIQUINONE] 1 ALPHA SUBCOMPLEX SUBUNIT 9, MITOCHONDRIAL"/>
    <property type="match status" value="1"/>
</dbReference>
<evidence type="ECO:0000259" key="1">
    <source>
        <dbReference type="Pfam" id="PF01370"/>
    </source>
</evidence>